<evidence type="ECO:0000256" key="5">
    <source>
        <dbReference type="ARBA" id="ARBA00022989"/>
    </source>
</evidence>
<feature type="domain" description="ABC transmembrane type-1" evidence="9">
    <location>
        <begin position="90"/>
        <end position="281"/>
    </location>
</feature>
<dbReference type="CDD" id="cd06261">
    <property type="entry name" value="TM_PBP2"/>
    <property type="match status" value="1"/>
</dbReference>
<dbReference type="PANTHER" id="PTHR43744">
    <property type="entry name" value="ABC TRANSPORTER PERMEASE PROTEIN MG189-RELATED-RELATED"/>
    <property type="match status" value="1"/>
</dbReference>
<evidence type="ECO:0000256" key="8">
    <source>
        <dbReference type="SAM" id="MobiDB-lite"/>
    </source>
</evidence>
<evidence type="ECO:0000256" key="2">
    <source>
        <dbReference type="ARBA" id="ARBA00022448"/>
    </source>
</evidence>
<keyword evidence="5 7" id="KW-1133">Transmembrane helix</keyword>
<comment type="subcellular location">
    <subcellularLocation>
        <location evidence="1 7">Cell membrane</location>
        <topology evidence="1 7">Multi-pass membrane protein</topology>
    </subcellularLocation>
</comment>
<dbReference type="EMBL" id="JAHQCX010000021">
    <property type="protein sequence ID" value="MBU9728588.1"/>
    <property type="molecule type" value="Genomic_DNA"/>
</dbReference>
<keyword evidence="6 7" id="KW-0472">Membrane</keyword>
<dbReference type="InterPro" id="IPR035906">
    <property type="entry name" value="MetI-like_sf"/>
</dbReference>
<evidence type="ECO:0000256" key="4">
    <source>
        <dbReference type="ARBA" id="ARBA00022692"/>
    </source>
</evidence>
<dbReference type="SUPFAM" id="SSF161098">
    <property type="entry name" value="MetI-like"/>
    <property type="match status" value="1"/>
</dbReference>
<comment type="similarity">
    <text evidence="7">Belongs to the binding-protein-dependent transport system permease family.</text>
</comment>
<name>A0ABS6KDL2_9FIRM</name>
<feature type="transmembrane region" description="Helical" evidence="7">
    <location>
        <begin position="260"/>
        <end position="281"/>
    </location>
</feature>
<dbReference type="Gene3D" id="1.10.3720.10">
    <property type="entry name" value="MetI-like"/>
    <property type="match status" value="1"/>
</dbReference>
<evidence type="ECO:0000259" key="9">
    <source>
        <dbReference type="PROSITE" id="PS50928"/>
    </source>
</evidence>
<sequence length="297" mass="33251">MKTSHIRYSTGHSTSQSKSHSKSRSLRNLPVYIGLSLFSISALVVFLYMLATAMTPQSYSMPYPPILIPDSFYLENFKIAWNSNNFGAYFANSVFVTVIATLLIVIVSCMCAYAFARMKFPGRDLLFNLFLFSMMVPTLTNLVAQFTLLQSMHLVDKYTGLILIYVGIGIASNTYFLRSFFLGLPHELEEAMIMDGGTNWTIFRHLVLPLSKPAIATFGILAFSNTWDEFLLALTLIKTPDKRTLPIAIKLFEGQHVNNWSLIFAASLIAIVPILIIYIAFQKNLIKGGALDGTLKE</sequence>
<keyword evidence="2 7" id="KW-0813">Transport</keyword>
<evidence type="ECO:0000313" key="11">
    <source>
        <dbReference type="Proteomes" id="UP001314681"/>
    </source>
</evidence>
<keyword evidence="4 7" id="KW-0812">Transmembrane</keyword>
<feature type="transmembrane region" description="Helical" evidence="7">
    <location>
        <begin position="125"/>
        <end position="146"/>
    </location>
</feature>
<feature type="transmembrane region" description="Helical" evidence="7">
    <location>
        <begin position="202"/>
        <end position="223"/>
    </location>
</feature>
<evidence type="ECO:0000256" key="3">
    <source>
        <dbReference type="ARBA" id="ARBA00022475"/>
    </source>
</evidence>
<dbReference type="RefSeq" id="WP_158354768.1">
    <property type="nucleotide sequence ID" value="NZ_JAHQCX010000021.1"/>
</dbReference>
<keyword evidence="11" id="KW-1185">Reference proteome</keyword>
<evidence type="ECO:0000256" key="6">
    <source>
        <dbReference type="ARBA" id="ARBA00023136"/>
    </source>
</evidence>
<reference evidence="10 11" key="1">
    <citation type="submission" date="2021-06" db="EMBL/GenBank/DDBJ databases">
        <title>Description of novel taxa of the family Lachnospiraceae.</title>
        <authorList>
            <person name="Chaplin A.V."/>
            <person name="Sokolova S.R."/>
            <person name="Pikina A.P."/>
            <person name="Korzhanova M."/>
            <person name="Belova V."/>
            <person name="Korostin D."/>
            <person name="Efimov B.A."/>
        </authorList>
    </citation>
    <scope>NUCLEOTIDE SEQUENCE [LARGE SCALE GENOMIC DNA]</scope>
    <source>
        <strain evidence="10 11">ASD4241</strain>
    </source>
</reference>
<dbReference type="PROSITE" id="PS50928">
    <property type="entry name" value="ABC_TM1"/>
    <property type="match status" value="1"/>
</dbReference>
<comment type="caution">
    <text evidence="10">The sequence shown here is derived from an EMBL/GenBank/DDBJ whole genome shotgun (WGS) entry which is preliminary data.</text>
</comment>
<keyword evidence="3" id="KW-1003">Cell membrane</keyword>
<accession>A0ABS6KDL2</accession>
<evidence type="ECO:0000256" key="1">
    <source>
        <dbReference type="ARBA" id="ARBA00004651"/>
    </source>
</evidence>
<evidence type="ECO:0000256" key="7">
    <source>
        <dbReference type="RuleBase" id="RU363032"/>
    </source>
</evidence>
<feature type="transmembrane region" description="Helical" evidence="7">
    <location>
        <begin position="158"/>
        <end position="181"/>
    </location>
</feature>
<gene>
    <name evidence="10" type="ORF">KTH90_21600</name>
</gene>
<evidence type="ECO:0000313" key="10">
    <source>
        <dbReference type="EMBL" id="MBU9728588.1"/>
    </source>
</evidence>
<dbReference type="Proteomes" id="UP001314681">
    <property type="component" value="Unassembled WGS sequence"/>
</dbReference>
<feature type="region of interest" description="Disordered" evidence="8">
    <location>
        <begin position="1"/>
        <end position="22"/>
    </location>
</feature>
<protein>
    <submittedName>
        <fullName evidence="10">Carbohydrate ABC transporter permease</fullName>
    </submittedName>
</protein>
<dbReference type="Pfam" id="PF00528">
    <property type="entry name" value="BPD_transp_1"/>
    <property type="match status" value="1"/>
</dbReference>
<feature type="transmembrane region" description="Helical" evidence="7">
    <location>
        <begin position="89"/>
        <end position="113"/>
    </location>
</feature>
<dbReference type="PANTHER" id="PTHR43744:SF12">
    <property type="entry name" value="ABC TRANSPORTER PERMEASE PROTEIN MG189-RELATED"/>
    <property type="match status" value="1"/>
</dbReference>
<proteinExistence type="inferred from homology"/>
<feature type="compositionally biased region" description="Low complexity" evidence="8">
    <location>
        <begin position="9"/>
        <end position="18"/>
    </location>
</feature>
<organism evidence="10 11">
    <name type="scientific">Diplocloster modestus</name>
    <dbReference type="NCBI Taxonomy" id="2850322"/>
    <lineage>
        <taxon>Bacteria</taxon>
        <taxon>Bacillati</taxon>
        <taxon>Bacillota</taxon>
        <taxon>Clostridia</taxon>
        <taxon>Lachnospirales</taxon>
        <taxon>Lachnospiraceae</taxon>
        <taxon>Diplocloster</taxon>
    </lineage>
</organism>
<feature type="transmembrane region" description="Helical" evidence="7">
    <location>
        <begin position="29"/>
        <end position="51"/>
    </location>
</feature>
<dbReference type="InterPro" id="IPR000515">
    <property type="entry name" value="MetI-like"/>
</dbReference>